<accession>A0A1F8EV87</accession>
<evidence type="ECO:0000313" key="2">
    <source>
        <dbReference type="Proteomes" id="UP000177507"/>
    </source>
</evidence>
<dbReference type="EMBL" id="MGJI01000027">
    <property type="protein sequence ID" value="OGN03969.1"/>
    <property type="molecule type" value="Genomic_DNA"/>
</dbReference>
<sequence>MIKKFSFPKMQNRQLIFSPKIPYDLVAESFDFAQDKLREATAPYLQFPVWCLYCTELEPISKTNDSDKTPRTGEYASNPERKTLLAFLIWRG</sequence>
<dbReference type="AlphaFoldDB" id="A0A1F8EV87"/>
<organism evidence="1 2">
    <name type="scientific">Candidatus Yanofskybacteria bacterium RIFCSPHIGHO2_01_FULL_44_17</name>
    <dbReference type="NCBI Taxonomy" id="1802668"/>
    <lineage>
        <taxon>Bacteria</taxon>
        <taxon>Candidatus Yanofskyibacteriota</taxon>
    </lineage>
</organism>
<protein>
    <submittedName>
        <fullName evidence="1">Uncharacterized protein</fullName>
    </submittedName>
</protein>
<evidence type="ECO:0000313" key="1">
    <source>
        <dbReference type="EMBL" id="OGN03969.1"/>
    </source>
</evidence>
<name>A0A1F8EV87_9BACT</name>
<reference evidence="1 2" key="1">
    <citation type="journal article" date="2016" name="Nat. Commun.">
        <title>Thousands of microbial genomes shed light on interconnected biogeochemical processes in an aquifer system.</title>
        <authorList>
            <person name="Anantharaman K."/>
            <person name="Brown C.T."/>
            <person name="Hug L.A."/>
            <person name="Sharon I."/>
            <person name="Castelle C.J."/>
            <person name="Probst A.J."/>
            <person name="Thomas B.C."/>
            <person name="Singh A."/>
            <person name="Wilkins M.J."/>
            <person name="Karaoz U."/>
            <person name="Brodie E.L."/>
            <person name="Williams K.H."/>
            <person name="Hubbard S.S."/>
            <person name="Banfield J.F."/>
        </authorList>
    </citation>
    <scope>NUCLEOTIDE SEQUENCE [LARGE SCALE GENOMIC DNA]</scope>
</reference>
<gene>
    <name evidence="1" type="ORF">A2831_00165</name>
</gene>
<dbReference type="Proteomes" id="UP000177507">
    <property type="component" value="Unassembled WGS sequence"/>
</dbReference>
<comment type="caution">
    <text evidence="1">The sequence shown here is derived from an EMBL/GenBank/DDBJ whole genome shotgun (WGS) entry which is preliminary data.</text>
</comment>
<proteinExistence type="predicted"/>